<feature type="domain" description="V-SNARE coiled-coil homology" evidence="19">
    <location>
        <begin position="132"/>
        <end position="192"/>
    </location>
</feature>
<dbReference type="PRINTS" id="PR01546">
    <property type="entry name" value="YEAST73DUF"/>
</dbReference>
<protein>
    <recommendedName>
        <fullName evidence="16">Vacuolar fusion protein MON1</fullName>
    </recommendedName>
</protein>
<dbReference type="FunFam" id="3.30.450.50:FF:000007">
    <property type="entry name" value="SNARE complex subunit SEC22"/>
    <property type="match status" value="1"/>
</dbReference>
<comment type="similarity">
    <text evidence="4">Belongs to the synaptobrevin family.</text>
</comment>
<evidence type="ECO:0000256" key="5">
    <source>
        <dbReference type="ARBA" id="ARBA00008968"/>
    </source>
</evidence>
<dbReference type="InterPro" id="IPR043970">
    <property type="entry name" value="FUZ/MON1/HPS1_longin_3"/>
</dbReference>
<keyword evidence="16" id="KW-0926">Vacuole</keyword>
<comment type="subcellular location">
    <subcellularLocation>
        <location evidence="1">Endoplasmic reticulum membrane</location>
        <topology evidence="1">Single-pass type IV membrane protein</topology>
    </subcellularLocation>
    <subcellularLocation>
        <location evidence="16">Endosome</location>
        <location evidence="16">Multivesicular body membrane</location>
        <topology evidence="16">Peripheral membrane protein</topology>
    </subcellularLocation>
    <subcellularLocation>
        <location evidence="2 16">Prevacuolar compartment membrane</location>
        <topology evidence="2 16">Peripheral membrane protein</topology>
    </subcellularLocation>
    <subcellularLocation>
        <location evidence="16">Vacuole membrane</location>
        <topology evidence="16">Peripheral membrane protein</topology>
    </subcellularLocation>
    <subcellularLocation>
        <location evidence="3">Golgi apparatus membrane</location>
        <topology evidence="3">Single-pass type IV membrane protein</topology>
    </subcellularLocation>
</comment>
<keyword evidence="10 16" id="KW-0653">Protein transport</keyword>
<organism evidence="20">
    <name type="scientific">Candidozyma auris</name>
    <name type="common">Yeast</name>
    <name type="synonym">Candida auris</name>
    <dbReference type="NCBI Taxonomy" id="498019"/>
    <lineage>
        <taxon>Eukaryota</taxon>
        <taxon>Fungi</taxon>
        <taxon>Dikarya</taxon>
        <taxon>Ascomycota</taxon>
        <taxon>Saccharomycotina</taxon>
        <taxon>Pichiomycetes</taxon>
        <taxon>Metschnikowiaceae</taxon>
        <taxon>Candidozyma</taxon>
    </lineage>
</organism>
<evidence type="ECO:0000256" key="13">
    <source>
        <dbReference type="ARBA" id="ARBA00023054"/>
    </source>
</evidence>
<feature type="region of interest" description="Disordered" evidence="17">
    <location>
        <begin position="217"/>
        <end position="237"/>
    </location>
</feature>
<evidence type="ECO:0000256" key="1">
    <source>
        <dbReference type="ARBA" id="ARBA00004163"/>
    </source>
</evidence>
<sequence>MVKSTLIYRYDALPLCGSVDDNLDPNLNEQKKKCKIIISRITPNSEPQATIESGNYNIHYLIQNNIVYITVCDRSYPRKLAFSYLHEISNEFEHSHGREALSTAARPFGFSSFDNFLSKTKKIYQDQRAQSNLDQLNNDLADVKKVMTKNIEDLLYRGDSLDKMSDLSSSLKNDSIKYRKKAQKINFDAMIRQYVPVAGGALIFVFLFCRADKIPTMSDNAESNSLRPPSPKPELSRKESLNLLPQASQGGTSVAIPTTAVTLENMDQPEITSNVDDEEEHSMLSPGLRPSMSNVTSQSDRVSIAGSVNETLAEDHSESDETETNHLTEILQNLMAQDIGKARGLGSSSLQNLNFISGGDTEIDDNFIRSRLLPDKSDSSASFSGKLKQVFVLSTAGKPIYSLNGSDDNVMGYMGLITTIVSSYQEIMKSEFHHITQDGFKLVVMNKSPLILVLITKVAYELEMTTDIVSSTIERQLMSVYNYLLSVLSAPVIRRSFERRMNYDLRKVLSNQDIAFLDSMLMKQTYGLSTSANEEIILDSNAYISHMLGSAIRCVRITHTTRCKLNSILLSSRKLSVKDADSDAASVMSKVTNYESKRYLANDLLFGFICINDKVLTSMRPTQHRLRKDDVNLLLAIISLHYGETQQEEGAELWIPLCMPNFNDTGFLYVYVKRFILAGYPEPLSLALLGANKNSFFELKQVGSHIISKILCNKSLKTTLTAELVEMEMAARLVKDLNCTFIKHFIYRQKTENQFFMDDIKHLSTETDNYQNIATHLQVLYFYTSLHNAKSTTIKDDDKEGKRLTYTRWQRKDGWVTGFLLSSKTYDFYCLCGGSVQAQHIIDQSIRIIKWVEKYKKRLFIGEAITF</sequence>
<dbReference type="Gene3D" id="3.30.450.50">
    <property type="entry name" value="Longin domain"/>
    <property type="match status" value="1"/>
</dbReference>
<evidence type="ECO:0000313" key="20">
    <source>
        <dbReference type="EMBL" id="QWW22644.1"/>
    </source>
</evidence>
<dbReference type="SUPFAM" id="SSF64356">
    <property type="entry name" value="SNARE-like"/>
    <property type="match status" value="1"/>
</dbReference>
<dbReference type="PROSITE" id="PS50859">
    <property type="entry name" value="LONGIN"/>
    <property type="match status" value="1"/>
</dbReference>
<dbReference type="SUPFAM" id="SSF58038">
    <property type="entry name" value="SNARE fusion complex"/>
    <property type="match status" value="1"/>
</dbReference>
<dbReference type="InterPro" id="IPR043972">
    <property type="entry name" value="FUZ/MON1/HPS1_longin_1"/>
</dbReference>
<evidence type="ECO:0000259" key="19">
    <source>
        <dbReference type="PROSITE" id="PS50892"/>
    </source>
</evidence>
<keyword evidence="6 16" id="KW-0813">Transport</keyword>
<dbReference type="PROSITE" id="PS50892">
    <property type="entry name" value="V_SNARE"/>
    <property type="match status" value="1"/>
</dbReference>
<keyword evidence="13 15" id="KW-0175">Coiled coil</keyword>
<dbReference type="PANTHER" id="PTHR13027:SF7">
    <property type="entry name" value="VACUOLAR FUSION PROTEIN MON1 HOMOLOG"/>
    <property type="match status" value="1"/>
</dbReference>
<dbReference type="InterPro" id="IPR004353">
    <property type="entry name" value="Mon1"/>
</dbReference>
<evidence type="ECO:0000256" key="2">
    <source>
        <dbReference type="ARBA" id="ARBA00004380"/>
    </source>
</evidence>
<dbReference type="GO" id="GO:0035658">
    <property type="term" value="C:Mon1-Ccz1 complex"/>
    <property type="evidence" value="ECO:0007669"/>
    <property type="project" value="TreeGrafter"/>
</dbReference>
<evidence type="ECO:0000256" key="3">
    <source>
        <dbReference type="ARBA" id="ARBA00004409"/>
    </source>
</evidence>
<keyword evidence="7" id="KW-0812">Transmembrane</keyword>
<dbReference type="CDD" id="cd15866">
    <property type="entry name" value="R-SNARE_SEC22"/>
    <property type="match status" value="1"/>
</dbReference>
<evidence type="ECO:0000256" key="12">
    <source>
        <dbReference type="ARBA" id="ARBA00023034"/>
    </source>
</evidence>
<dbReference type="Pfam" id="PF19038">
    <property type="entry name" value="Fuz_longin_3"/>
    <property type="match status" value="1"/>
</dbReference>
<dbReference type="GO" id="GO:0006914">
    <property type="term" value="P:autophagy"/>
    <property type="evidence" value="ECO:0007669"/>
    <property type="project" value="UniProtKB-UniRule"/>
</dbReference>
<dbReference type="Pfam" id="PF19037">
    <property type="entry name" value="Fuz_longin_2"/>
    <property type="match status" value="1"/>
</dbReference>
<gene>
    <name evidence="20" type="ORF">CA7LBN_001390</name>
</gene>
<keyword evidence="12" id="KW-0333">Golgi apparatus</keyword>
<dbReference type="Proteomes" id="UP000825438">
    <property type="component" value="Chromosome I"/>
</dbReference>
<evidence type="ECO:0000256" key="14">
    <source>
        <dbReference type="ARBA" id="ARBA00023136"/>
    </source>
</evidence>
<dbReference type="GO" id="GO:0005789">
    <property type="term" value="C:endoplasmic reticulum membrane"/>
    <property type="evidence" value="ECO:0007669"/>
    <property type="project" value="UniProtKB-SubCell"/>
</dbReference>
<dbReference type="CDD" id="cd14824">
    <property type="entry name" value="Longin"/>
    <property type="match status" value="1"/>
</dbReference>
<keyword evidence="14 16" id="KW-0472">Membrane</keyword>
<proteinExistence type="inferred from homology"/>
<reference evidence="20" key="1">
    <citation type="submission" date="2021-06" db="EMBL/GenBank/DDBJ databases">
        <title>Candida auris outbreak in lebanese hospital.</title>
        <authorList>
            <person name="Finianos M."/>
        </authorList>
    </citation>
    <scope>NUCLEOTIDE SEQUENCE</scope>
    <source>
        <strain evidence="20">CA7LBN</strain>
    </source>
</reference>
<evidence type="ECO:0000256" key="17">
    <source>
        <dbReference type="SAM" id="MobiDB-lite"/>
    </source>
</evidence>
<feature type="compositionally biased region" description="Polar residues" evidence="17">
    <location>
        <begin position="217"/>
        <end position="227"/>
    </location>
</feature>
<comment type="similarity">
    <text evidence="5 16">Belongs to the MON1/SAND family.</text>
</comment>
<dbReference type="GO" id="GO:0032585">
    <property type="term" value="C:multivesicular body membrane"/>
    <property type="evidence" value="ECO:0007669"/>
    <property type="project" value="UniProtKB-SubCell"/>
</dbReference>
<evidence type="ECO:0000256" key="10">
    <source>
        <dbReference type="ARBA" id="ARBA00022927"/>
    </source>
</evidence>
<keyword evidence="11" id="KW-1133">Transmembrane helix</keyword>
<evidence type="ECO:0000256" key="7">
    <source>
        <dbReference type="ARBA" id="ARBA00022692"/>
    </source>
</evidence>
<evidence type="ECO:0000259" key="18">
    <source>
        <dbReference type="PROSITE" id="PS50859"/>
    </source>
</evidence>
<dbReference type="PANTHER" id="PTHR13027">
    <property type="entry name" value="SAND PROTEIN-RELATED"/>
    <property type="match status" value="1"/>
</dbReference>
<dbReference type="EMBL" id="CP076749">
    <property type="protein sequence ID" value="QWW22644.1"/>
    <property type="molecule type" value="Genomic_DNA"/>
</dbReference>
<feature type="domain" description="Longin" evidence="18">
    <location>
        <begin position="6"/>
        <end position="117"/>
    </location>
</feature>
<evidence type="ECO:0000256" key="8">
    <source>
        <dbReference type="ARBA" id="ARBA00022824"/>
    </source>
</evidence>
<keyword evidence="9" id="KW-0931">ER-Golgi transport</keyword>
<keyword evidence="16" id="KW-0072">Autophagy</keyword>
<dbReference type="Pfam" id="PF19036">
    <property type="entry name" value="Fuz_longin_1"/>
    <property type="match status" value="1"/>
</dbReference>
<dbReference type="InterPro" id="IPR010908">
    <property type="entry name" value="Longin_dom"/>
</dbReference>
<keyword evidence="8" id="KW-0256">Endoplasmic reticulum</keyword>
<keyword evidence="16" id="KW-0967">Endosome</keyword>
<evidence type="ECO:0000256" key="11">
    <source>
        <dbReference type="ARBA" id="ARBA00022989"/>
    </source>
</evidence>
<dbReference type="GO" id="GO:0000329">
    <property type="term" value="C:fungal-type vacuole membrane"/>
    <property type="evidence" value="ECO:0007669"/>
    <property type="project" value="TreeGrafter"/>
</dbReference>
<dbReference type="Gene3D" id="1.20.5.110">
    <property type="match status" value="1"/>
</dbReference>
<dbReference type="Pfam" id="PF00957">
    <property type="entry name" value="Synaptobrevin"/>
    <property type="match status" value="1"/>
</dbReference>
<dbReference type="Pfam" id="PF13774">
    <property type="entry name" value="Longin"/>
    <property type="match status" value="1"/>
</dbReference>
<feature type="region of interest" description="Disordered" evidence="17">
    <location>
        <begin position="272"/>
        <end position="295"/>
    </location>
</feature>
<dbReference type="SMART" id="SM01270">
    <property type="entry name" value="Longin"/>
    <property type="match status" value="1"/>
</dbReference>
<dbReference type="InterPro" id="IPR042855">
    <property type="entry name" value="V_SNARE_CC"/>
</dbReference>
<evidence type="ECO:0000256" key="16">
    <source>
        <dbReference type="RuleBase" id="RU367048"/>
    </source>
</evidence>
<accession>A0A8F2VZ90</accession>
<dbReference type="GO" id="GO:0016192">
    <property type="term" value="P:vesicle-mediated transport"/>
    <property type="evidence" value="ECO:0007669"/>
    <property type="project" value="UniProtKB-KW"/>
</dbReference>
<dbReference type="GO" id="GO:0006623">
    <property type="term" value="P:protein targeting to vacuole"/>
    <property type="evidence" value="ECO:0007669"/>
    <property type="project" value="UniProtKB-UniRule"/>
</dbReference>
<dbReference type="GO" id="GO:0000139">
    <property type="term" value="C:Golgi membrane"/>
    <property type="evidence" value="ECO:0007669"/>
    <property type="project" value="UniProtKB-SubCell"/>
</dbReference>
<dbReference type="InterPro" id="IPR043971">
    <property type="entry name" value="FUZ/MON1/HPS1_longin_2"/>
</dbReference>
<evidence type="ECO:0000256" key="4">
    <source>
        <dbReference type="ARBA" id="ARBA00008025"/>
    </source>
</evidence>
<comment type="function">
    <text evidence="16">Required for multiple vacuole delivery pathways including the cytoplasm to vacuole transport (Cvt), autophagy, pexophagy and endocytosis.</text>
</comment>
<evidence type="ECO:0000256" key="9">
    <source>
        <dbReference type="ARBA" id="ARBA00022892"/>
    </source>
</evidence>
<dbReference type="AlphaFoldDB" id="A0A8F2VZ90"/>
<name>A0A8F2VZ90_CANAR</name>
<evidence type="ECO:0000256" key="6">
    <source>
        <dbReference type="ARBA" id="ARBA00022448"/>
    </source>
</evidence>
<dbReference type="InterPro" id="IPR011012">
    <property type="entry name" value="Longin-like_dom_sf"/>
</dbReference>
<evidence type="ECO:0000256" key="15">
    <source>
        <dbReference type="PROSITE-ProRule" id="PRU00290"/>
    </source>
</evidence>